<dbReference type="Gene3D" id="3.30.360.10">
    <property type="entry name" value="Dihydrodipicolinate Reductase, domain 2"/>
    <property type="match status" value="1"/>
</dbReference>
<evidence type="ECO:0000313" key="5">
    <source>
        <dbReference type="EMBL" id="QGQ95074.1"/>
    </source>
</evidence>
<dbReference type="EMBL" id="CP034235">
    <property type="protein sequence ID" value="QGQ95074.1"/>
    <property type="molecule type" value="Genomic_DNA"/>
</dbReference>
<dbReference type="AlphaFoldDB" id="A0A6B8RH72"/>
<feature type="domain" description="GFO/IDH/MocA-like oxidoreductase" evidence="4">
    <location>
        <begin position="134"/>
        <end position="253"/>
    </location>
</feature>
<dbReference type="Pfam" id="PF22725">
    <property type="entry name" value="GFO_IDH_MocA_C3"/>
    <property type="match status" value="1"/>
</dbReference>
<organism evidence="5 6">
    <name type="scientific">Paenibacillus psychroresistens</name>
    <dbReference type="NCBI Taxonomy" id="1778678"/>
    <lineage>
        <taxon>Bacteria</taxon>
        <taxon>Bacillati</taxon>
        <taxon>Bacillota</taxon>
        <taxon>Bacilli</taxon>
        <taxon>Bacillales</taxon>
        <taxon>Paenibacillaceae</taxon>
        <taxon>Paenibacillus</taxon>
    </lineage>
</organism>
<reference evidence="6" key="1">
    <citation type="submission" date="2018-11" db="EMBL/GenBank/DDBJ databases">
        <title>Complete genome sequence of Paenibacillus sp. ML311-T8.</title>
        <authorList>
            <person name="Nam Y.-D."/>
            <person name="Kang J."/>
            <person name="Chung W.-H."/>
            <person name="Park Y.S."/>
        </authorList>
    </citation>
    <scope>NUCLEOTIDE SEQUENCE [LARGE SCALE GENOMIC DNA]</scope>
    <source>
        <strain evidence="6">ML311-T8</strain>
    </source>
</reference>
<proteinExistence type="inferred from homology"/>
<keyword evidence="6" id="KW-1185">Reference proteome</keyword>
<dbReference type="RefSeq" id="WP_155700089.1">
    <property type="nucleotide sequence ID" value="NZ_CP034235.1"/>
</dbReference>
<dbReference type="PANTHER" id="PTHR43708:SF5">
    <property type="entry name" value="CONSERVED EXPRESSED OXIDOREDUCTASE (EUROFUNG)-RELATED"/>
    <property type="match status" value="1"/>
</dbReference>
<accession>A0A6B8RH72</accession>
<evidence type="ECO:0000259" key="3">
    <source>
        <dbReference type="Pfam" id="PF01408"/>
    </source>
</evidence>
<dbReference type="SUPFAM" id="SSF55347">
    <property type="entry name" value="Glyceraldehyde-3-phosphate dehydrogenase-like, C-terminal domain"/>
    <property type="match status" value="1"/>
</dbReference>
<evidence type="ECO:0000313" key="6">
    <source>
        <dbReference type="Proteomes" id="UP000426246"/>
    </source>
</evidence>
<gene>
    <name evidence="5" type="ORF">EHS13_09350</name>
</gene>
<dbReference type="GO" id="GO:0000166">
    <property type="term" value="F:nucleotide binding"/>
    <property type="evidence" value="ECO:0007669"/>
    <property type="project" value="InterPro"/>
</dbReference>
<dbReference type="SUPFAM" id="SSF51735">
    <property type="entry name" value="NAD(P)-binding Rossmann-fold domains"/>
    <property type="match status" value="1"/>
</dbReference>
<dbReference type="InterPro" id="IPR000683">
    <property type="entry name" value="Gfo/Idh/MocA-like_OxRdtase_N"/>
</dbReference>
<dbReference type="GO" id="GO:0016491">
    <property type="term" value="F:oxidoreductase activity"/>
    <property type="evidence" value="ECO:0007669"/>
    <property type="project" value="UniProtKB-KW"/>
</dbReference>
<dbReference type="Proteomes" id="UP000426246">
    <property type="component" value="Chromosome"/>
</dbReference>
<dbReference type="Pfam" id="PF01408">
    <property type="entry name" value="GFO_IDH_MocA"/>
    <property type="match status" value="1"/>
</dbReference>
<dbReference type="PANTHER" id="PTHR43708">
    <property type="entry name" value="CONSERVED EXPRESSED OXIDOREDUCTASE (EUROFUNG)"/>
    <property type="match status" value="1"/>
</dbReference>
<dbReference type="KEGG" id="ppsc:EHS13_09350"/>
<dbReference type="Gene3D" id="3.40.50.720">
    <property type="entry name" value="NAD(P)-binding Rossmann-like Domain"/>
    <property type="match status" value="1"/>
</dbReference>
<name>A0A6B8RH72_9BACL</name>
<feature type="domain" description="Gfo/Idh/MocA-like oxidoreductase N-terminal" evidence="3">
    <location>
        <begin position="8"/>
        <end position="124"/>
    </location>
</feature>
<dbReference type="InterPro" id="IPR055170">
    <property type="entry name" value="GFO_IDH_MocA-like_dom"/>
</dbReference>
<evidence type="ECO:0000259" key="4">
    <source>
        <dbReference type="Pfam" id="PF22725"/>
    </source>
</evidence>
<keyword evidence="2" id="KW-0560">Oxidoreductase</keyword>
<sequence>MGLKLIHVGLGGHGRGVARNIVVPSADFSFAGLVDKNPEALREAGEEFAVANANRYTDHELAFSELEADAVLIEAFSPAHYEIAKSALEQGFHVLIEKPFVLHLEEAKELVALAKANDRQIMINQNYRFNATVLTLKQALLQQPLGKPLFVESHFFCNHIGRAYQLALENYILLEMTVHHVDMIRFLLDTEITSVSGKTWNEPDSGYLGDPHVQAVYETNLGVPVFYLSSLIVQGIADPWEGVWRIQCEQGTIHLDDLGEGYGVYTVNAEKVITKLPLIPNKHEGIHGTLAEFAEAIRENRAPQPSGLDNLQTLAALFATADSSRLKRHVAIEDYFRN</sequence>
<evidence type="ECO:0000256" key="2">
    <source>
        <dbReference type="ARBA" id="ARBA00023002"/>
    </source>
</evidence>
<evidence type="ECO:0000256" key="1">
    <source>
        <dbReference type="ARBA" id="ARBA00010928"/>
    </source>
</evidence>
<dbReference type="InterPro" id="IPR036291">
    <property type="entry name" value="NAD(P)-bd_dom_sf"/>
</dbReference>
<comment type="similarity">
    <text evidence="1">Belongs to the Gfo/Idh/MocA family.</text>
</comment>
<dbReference type="InterPro" id="IPR051317">
    <property type="entry name" value="Gfo/Idh/MocA_oxidoreduct"/>
</dbReference>
<dbReference type="OrthoDB" id="9800252at2"/>
<protein>
    <submittedName>
        <fullName evidence="5">Gfo/Idh/MocA family oxidoreductase</fullName>
    </submittedName>
</protein>